<evidence type="ECO:0008006" key="4">
    <source>
        <dbReference type="Google" id="ProtNLM"/>
    </source>
</evidence>
<reference evidence="2 3" key="1">
    <citation type="submission" date="2018-08" db="EMBL/GenBank/DDBJ databases">
        <authorList>
            <person name="Khan S.A."/>
        </authorList>
    </citation>
    <scope>NUCLEOTIDE SEQUENCE [LARGE SCALE GENOMIC DNA]</scope>
    <source>
        <strain evidence="2 3">GTF-13</strain>
    </source>
</reference>
<name>A0A3P3VJL7_9GAMM</name>
<dbReference type="Proteomes" id="UP000280792">
    <property type="component" value="Unassembled WGS sequence"/>
</dbReference>
<comment type="caution">
    <text evidence="2">The sequence shown here is derived from an EMBL/GenBank/DDBJ whole genome shotgun (WGS) entry which is preliminary data.</text>
</comment>
<keyword evidence="3" id="KW-1185">Reference proteome</keyword>
<evidence type="ECO:0000313" key="2">
    <source>
        <dbReference type="EMBL" id="RRJ82564.1"/>
    </source>
</evidence>
<gene>
    <name evidence="2" type="ORF">D0544_11900</name>
</gene>
<dbReference type="SUPFAM" id="SSF52833">
    <property type="entry name" value="Thioredoxin-like"/>
    <property type="match status" value="1"/>
</dbReference>
<reference evidence="2 3" key="2">
    <citation type="submission" date="2018-12" db="EMBL/GenBank/DDBJ databases">
        <title>Simiduia agarivorans gen. nov., sp. nov., a marine, agarolytic bacterium isolated from shallow coastal water from Keelung, Taiwan.</title>
        <authorList>
            <person name="Shieh W.Y."/>
        </authorList>
    </citation>
    <scope>NUCLEOTIDE SEQUENCE [LARGE SCALE GENOMIC DNA]</scope>
    <source>
        <strain evidence="2 3">GTF-13</strain>
    </source>
</reference>
<keyword evidence="1" id="KW-0812">Transmembrane</keyword>
<accession>A0A3P3VJL7</accession>
<evidence type="ECO:0000313" key="3">
    <source>
        <dbReference type="Proteomes" id="UP000280792"/>
    </source>
</evidence>
<dbReference type="Gene3D" id="3.40.30.10">
    <property type="entry name" value="Glutaredoxin"/>
    <property type="match status" value="1"/>
</dbReference>
<dbReference type="EMBL" id="QWEZ01000002">
    <property type="protein sequence ID" value="RRJ82564.1"/>
    <property type="molecule type" value="Genomic_DNA"/>
</dbReference>
<dbReference type="InterPro" id="IPR036249">
    <property type="entry name" value="Thioredoxin-like_sf"/>
</dbReference>
<organism evidence="2 3">
    <name type="scientific">Aestuariirhabdus litorea</name>
    <dbReference type="NCBI Taxonomy" id="2528527"/>
    <lineage>
        <taxon>Bacteria</taxon>
        <taxon>Pseudomonadati</taxon>
        <taxon>Pseudomonadota</taxon>
        <taxon>Gammaproteobacteria</taxon>
        <taxon>Oceanospirillales</taxon>
        <taxon>Aestuariirhabdaceae</taxon>
        <taxon>Aestuariirhabdus</taxon>
    </lineage>
</organism>
<keyword evidence="1" id="KW-0472">Membrane</keyword>
<protein>
    <recommendedName>
        <fullName evidence="4">Thioredoxin domain-containing protein</fullName>
    </recommendedName>
</protein>
<proteinExistence type="predicted"/>
<dbReference type="AlphaFoldDB" id="A0A3P3VJL7"/>
<sequence length="207" mass="23168">MNAEVKTEEVRRGRFWVIPAMFFLFGLPYLVSYWWFYIGEVPDFGTTHHGVLLEPAPHISPVVVEGADGRSIAMEQLQGKWVLLTFVPSSCDDSCANSLFELRQIRRATGVERERIERLVVVLANDATEPRPLAIDPEITRGALITEDASGQLEPLRSALRQRLPNLENSLFIVDPRGDVILGYKASTPPKDIVEDLIKLLKVSSIG</sequence>
<dbReference type="RefSeq" id="WP_125016415.1">
    <property type="nucleotide sequence ID" value="NZ_QWEZ01000002.1"/>
</dbReference>
<feature type="transmembrane region" description="Helical" evidence="1">
    <location>
        <begin position="15"/>
        <end position="36"/>
    </location>
</feature>
<keyword evidence="1" id="KW-1133">Transmembrane helix</keyword>
<evidence type="ECO:0000256" key="1">
    <source>
        <dbReference type="SAM" id="Phobius"/>
    </source>
</evidence>